<evidence type="ECO:0000313" key="3">
    <source>
        <dbReference type="Proteomes" id="UP001230504"/>
    </source>
</evidence>
<feature type="region of interest" description="Disordered" evidence="1">
    <location>
        <begin position="62"/>
        <end position="92"/>
    </location>
</feature>
<feature type="region of interest" description="Disordered" evidence="1">
    <location>
        <begin position="1"/>
        <end position="26"/>
    </location>
</feature>
<protein>
    <submittedName>
        <fullName evidence="2">Uncharacterized protein</fullName>
    </submittedName>
</protein>
<accession>A0AAD8V5C3</accession>
<comment type="caution">
    <text evidence="2">The sequence shown here is derived from an EMBL/GenBank/DDBJ whole genome shotgun (WGS) entry which is preliminary data.</text>
</comment>
<feature type="compositionally biased region" description="Basic and acidic residues" evidence="1">
    <location>
        <begin position="1"/>
        <end position="23"/>
    </location>
</feature>
<dbReference type="EMBL" id="JAHLJV010000026">
    <property type="protein sequence ID" value="KAK1593253.1"/>
    <property type="molecule type" value="Genomic_DNA"/>
</dbReference>
<evidence type="ECO:0000256" key="1">
    <source>
        <dbReference type="SAM" id="MobiDB-lite"/>
    </source>
</evidence>
<reference evidence="2" key="1">
    <citation type="submission" date="2021-06" db="EMBL/GenBank/DDBJ databases">
        <title>Comparative genomics, transcriptomics and evolutionary studies reveal genomic signatures of adaptation to plant cell wall in hemibiotrophic fungi.</title>
        <authorList>
            <consortium name="DOE Joint Genome Institute"/>
            <person name="Baroncelli R."/>
            <person name="Diaz J.F."/>
            <person name="Benocci T."/>
            <person name="Peng M."/>
            <person name="Battaglia E."/>
            <person name="Haridas S."/>
            <person name="Andreopoulos W."/>
            <person name="Labutti K."/>
            <person name="Pangilinan J."/>
            <person name="Floch G.L."/>
            <person name="Makela M.R."/>
            <person name="Henrissat B."/>
            <person name="Grigoriev I.V."/>
            <person name="Crouch J.A."/>
            <person name="De Vries R.P."/>
            <person name="Sukno S.A."/>
            <person name="Thon M.R."/>
        </authorList>
    </citation>
    <scope>NUCLEOTIDE SEQUENCE</scope>
    <source>
        <strain evidence="2">CBS 125086</strain>
    </source>
</reference>
<dbReference type="GeneID" id="85435550"/>
<organism evidence="2 3">
    <name type="scientific">Colletotrichum navitas</name>
    <dbReference type="NCBI Taxonomy" id="681940"/>
    <lineage>
        <taxon>Eukaryota</taxon>
        <taxon>Fungi</taxon>
        <taxon>Dikarya</taxon>
        <taxon>Ascomycota</taxon>
        <taxon>Pezizomycotina</taxon>
        <taxon>Sordariomycetes</taxon>
        <taxon>Hypocreomycetidae</taxon>
        <taxon>Glomerellales</taxon>
        <taxon>Glomerellaceae</taxon>
        <taxon>Colletotrichum</taxon>
        <taxon>Colletotrichum graminicola species complex</taxon>
    </lineage>
</organism>
<name>A0AAD8V5C3_9PEZI</name>
<dbReference type="Proteomes" id="UP001230504">
    <property type="component" value="Unassembled WGS sequence"/>
</dbReference>
<keyword evidence="3" id="KW-1185">Reference proteome</keyword>
<sequence length="92" mass="10440">MERRREGGERKLCPRPGDLDRARSNGHRSWVAHLGQNYTRARLRRENGKEMDGVYVVSSTAFHQGSTDNLQVDKAGEGSPATDMTQQRNNRD</sequence>
<proteinExistence type="predicted"/>
<dbReference type="AlphaFoldDB" id="A0AAD8V5C3"/>
<evidence type="ECO:0000313" key="2">
    <source>
        <dbReference type="EMBL" id="KAK1593253.1"/>
    </source>
</evidence>
<feature type="compositionally biased region" description="Polar residues" evidence="1">
    <location>
        <begin position="82"/>
        <end position="92"/>
    </location>
</feature>
<dbReference type="RefSeq" id="XP_060414564.1">
    <property type="nucleotide sequence ID" value="XM_060551310.1"/>
</dbReference>
<gene>
    <name evidence="2" type="ORF">LY79DRAFT_181670</name>
</gene>